<reference evidence="3" key="1">
    <citation type="submission" date="2014-03" db="EMBL/GenBank/DDBJ databases">
        <authorList>
            <person name="Aksoy S."/>
            <person name="Warren W."/>
            <person name="Wilson R.K."/>
        </authorList>
    </citation>
    <scope>NUCLEOTIDE SEQUENCE [LARGE SCALE GENOMIC DNA]</scope>
    <source>
        <strain evidence="3">IAEA</strain>
    </source>
</reference>
<accession>A0A1A9X1Y0</accession>
<evidence type="ECO:0000313" key="3">
    <source>
        <dbReference type="Proteomes" id="UP000091820"/>
    </source>
</evidence>
<proteinExistence type="predicted"/>
<protein>
    <submittedName>
        <fullName evidence="2">Uncharacterized protein</fullName>
    </submittedName>
</protein>
<dbReference type="VEuPathDB" id="VectorBase:GBRI041233"/>
<keyword evidence="1" id="KW-0472">Membrane</keyword>
<feature type="transmembrane region" description="Helical" evidence="1">
    <location>
        <begin position="107"/>
        <end position="126"/>
    </location>
</feature>
<keyword evidence="3" id="KW-1185">Reference proteome</keyword>
<dbReference type="AlphaFoldDB" id="A0A1A9X1Y0"/>
<keyword evidence="1" id="KW-1133">Transmembrane helix</keyword>
<dbReference type="EnsemblMetazoa" id="GBRI041233-RA">
    <property type="protein sequence ID" value="GBRI041233-PA"/>
    <property type="gene ID" value="GBRI041233"/>
</dbReference>
<evidence type="ECO:0000313" key="2">
    <source>
        <dbReference type="EnsemblMetazoa" id="GBRI041233-PA"/>
    </source>
</evidence>
<dbReference type="Proteomes" id="UP000091820">
    <property type="component" value="Unassembled WGS sequence"/>
</dbReference>
<sequence>MIFITDKTKTFHLGQGLKGTCVRRPMAQMRGFVLNQATFVFKFLEALLGFGFFLNDNCLKTLPVEPDKIIELLVAVKAAAAVVVFLIKLSIDLKAPAAFDAPKSFRLLSFLLVPSPIVSVVVVVVTVSVFSVLVVVVVAVISATGDLLCCILRCHIEGNLNRDLCQSNFPCNIINVSDSNQQY</sequence>
<keyword evidence="1" id="KW-0812">Transmembrane</keyword>
<feature type="transmembrane region" description="Helical" evidence="1">
    <location>
        <begin position="32"/>
        <end position="54"/>
    </location>
</feature>
<feature type="transmembrane region" description="Helical" evidence="1">
    <location>
        <begin position="69"/>
        <end position="87"/>
    </location>
</feature>
<reference evidence="2" key="2">
    <citation type="submission" date="2020-05" db="UniProtKB">
        <authorList>
            <consortium name="EnsemblMetazoa"/>
        </authorList>
    </citation>
    <scope>IDENTIFICATION</scope>
    <source>
        <strain evidence="2">IAEA</strain>
    </source>
</reference>
<name>A0A1A9X1Y0_9MUSC</name>
<feature type="transmembrane region" description="Helical" evidence="1">
    <location>
        <begin position="132"/>
        <end position="152"/>
    </location>
</feature>
<organism evidence="2 3">
    <name type="scientific">Glossina brevipalpis</name>
    <dbReference type="NCBI Taxonomy" id="37001"/>
    <lineage>
        <taxon>Eukaryota</taxon>
        <taxon>Metazoa</taxon>
        <taxon>Ecdysozoa</taxon>
        <taxon>Arthropoda</taxon>
        <taxon>Hexapoda</taxon>
        <taxon>Insecta</taxon>
        <taxon>Pterygota</taxon>
        <taxon>Neoptera</taxon>
        <taxon>Endopterygota</taxon>
        <taxon>Diptera</taxon>
        <taxon>Brachycera</taxon>
        <taxon>Muscomorpha</taxon>
        <taxon>Hippoboscoidea</taxon>
        <taxon>Glossinidae</taxon>
        <taxon>Glossina</taxon>
    </lineage>
</organism>
<evidence type="ECO:0000256" key="1">
    <source>
        <dbReference type="SAM" id="Phobius"/>
    </source>
</evidence>